<evidence type="ECO:0000256" key="2">
    <source>
        <dbReference type="ARBA" id="ARBA00022475"/>
    </source>
</evidence>
<dbReference type="Proteomes" id="UP000242733">
    <property type="component" value="Unassembled WGS sequence"/>
</dbReference>
<dbReference type="GO" id="GO:0016757">
    <property type="term" value="F:glycosyltransferase activity"/>
    <property type="evidence" value="ECO:0007669"/>
    <property type="project" value="UniProtKB-KW"/>
</dbReference>
<comment type="caution">
    <text evidence="7">The sequence shown here is derived from an EMBL/GenBank/DDBJ whole genome shotgun (WGS) entry which is preliminary data.</text>
</comment>
<dbReference type="SUPFAM" id="SSF53448">
    <property type="entry name" value="Nucleotide-diphospho-sugar transferases"/>
    <property type="match status" value="1"/>
</dbReference>
<reference evidence="7 8" key="1">
    <citation type="submission" date="2017-10" db="EMBL/GenBank/DDBJ databases">
        <title>Novel microbial diversity and functional potential in the marine mammal oral microbiome.</title>
        <authorList>
            <person name="Dudek N.K."/>
            <person name="Sun C.L."/>
            <person name="Burstein D."/>
            <person name="Kantor R.S."/>
            <person name="Aliaga Goltsman D.S."/>
            <person name="Bik E.M."/>
            <person name="Thomas B.C."/>
            <person name="Banfield J.F."/>
            <person name="Relman D.A."/>
        </authorList>
    </citation>
    <scope>NUCLEOTIDE SEQUENCE [LARGE SCALE GENOMIC DNA]</scope>
    <source>
        <strain evidence="7">DOLJORAL78_49_30</strain>
    </source>
</reference>
<dbReference type="InterPro" id="IPR029044">
    <property type="entry name" value="Nucleotide-diphossugar_trans"/>
</dbReference>
<dbReference type="InterPro" id="IPR001173">
    <property type="entry name" value="Glyco_trans_2-like"/>
</dbReference>
<protein>
    <submittedName>
        <fullName evidence="7">Glycosyl transferase family 2</fullName>
    </submittedName>
</protein>
<dbReference type="PANTHER" id="PTHR43646:SF2">
    <property type="entry name" value="GLYCOSYLTRANSFERASE 2-LIKE DOMAIN-CONTAINING PROTEIN"/>
    <property type="match status" value="1"/>
</dbReference>
<dbReference type="GO" id="GO:0005886">
    <property type="term" value="C:plasma membrane"/>
    <property type="evidence" value="ECO:0007669"/>
    <property type="project" value="UniProtKB-SubCell"/>
</dbReference>
<dbReference type="EMBL" id="PDSG01000005">
    <property type="protein sequence ID" value="PIE20597.1"/>
    <property type="molecule type" value="Genomic_DNA"/>
</dbReference>
<keyword evidence="3" id="KW-0328">Glycosyltransferase</keyword>
<keyword evidence="4 7" id="KW-0808">Transferase</keyword>
<gene>
    <name evidence="7" type="ORF">CSA61_01565</name>
</gene>
<dbReference type="PANTHER" id="PTHR43646">
    <property type="entry name" value="GLYCOSYLTRANSFERASE"/>
    <property type="match status" value="1"/>
</dbReference>
<comment type="subcellular location">
    <subcellularLocation>
        <location evidence="1">Cell membrane</location>
    </subcellularLocation>
</comment>
<evidence type="ECO:0000313" key="7">
    <source>
        <dbReference type="EMBL" id="PIE20597.1"/>
    </source>
</evidence>
<evidence type="ECO:0000256" key="1">
    <source>
        <dbReference type="ARBA" id="ARBA00004236"/>
    </source>
</evidence>
<name>A0A2G6JB03_NEPCE</name>
<proteinExistence type="predicted"/>
<evidence type="ECO:0000256" key="4">
    <source>
        <dbReference type="ARBA" id="ARBA00022679"/>
    </source>
</evidence>
<evidence type="ECO:0000256" key="5">
    <source>
        <dbReference type="ARBA" id="ARBA00023136"/>
    </source>
</evidence>
<evidence type="ECO:0000256" key="3">
    <source>
        <dbReference type="ARBA" id="ARBA00022676"/>
    </source>
</evidence>
<evidence type="ECO:0000259" key="6">
    <source>
        <dbReference type="Pfam" id="PF00535"/>
    </source>
</evidence>
<evidence type="ECO:0000313" key="8">
    <source>
        <dbReference type="Proteomes" id="UP000242733"/>
    </source>
</evidence>
<keyword evidence="5" id="KW-0472">Membrane</keyword>
<organism evidence="7 8">
    <name type="scientific">Neptuniibacter caesariensis</name>
    <dbReference type="NCBI Taxonomy" id="207954"/>
    <lineage>
        <taxon>Bacteria</taxon>
        <taxon>Pseudomonadati</taxon>
        <taxon>Pseudomonadota</taxon>
        <taxon>Gammaproteobacteria</taxon>
        <taxon>Oceanospirillales</taxon>
        <taxon>Oceanospirillaceae</taxon>
        <taxon>Neptuniibacter</taxon>
    </lineage>
</organism>
<sequence>MCWVPDPFLSVVIPLGPDEAEVPQGLIDDLHFLPQDSEIIFVGCDPEKQAVIQAKTEQRIQAYPVSWVYSSPGRAVQMNTAATQARGKFIWFLHVDSRFQPELIDALVANMYSDPECMHYCLLEFAGDGPAPMAINGLGANIRSVLLSLPFGDQGLAVSRHTFVAIGGYPEHVPCGEDHILVWRARQQGIKLKCCYSYLRTSARRYQRKGWLALTLRYQKLWIKQAWPEFIRLWRKRYF</sequence>
<dbReference type="Gene3D" id="3.90.550.10">
    <property type="entry name" value="Spore Coat Polysaccharide Biosynthesis Protein SpsA, Chain A"/>
    <property type="match status" value="1"/>
</dbReference>
<dbReference type="Pfam" id="PF00535">
    <property type="entry name" value="Glycos_transf_2"/>
    <property type="match status" value="1"/>
</dbReference>
<dbReference type="AlphaFoldDB" id="A0A2G6JB03"/>
<feature type="domain" description="Glycosyltransferase 2-like" evidence="6">
    <location>
        <begin position="73"/>
        <end position="116"/>
    </location>
</feature>
<accession>A0A2G6JB03</accession>
<keyword evidence="2" id="KW-1003">Cell membrane</keyword>